<reference evidence="1" key="1">
    <citation type="submission" date="2014-09" db="EMBL/GenBank/DDBJ databases">
        <authorList>
            <person name="Magalhaes I.L.F."/>
            <person name="Oliveira U."/>
            <person name="Santos F.R."/>
            <person name="Vidigal T.H.D.A."/>
            <person name="Brescovit A.D."/>
            <person name="Santos A.J."/>
        </authorList>
    </citation>
    <scope>NUCLEOTIDE SEQUENCE</scope>
    <source>
        <tissue evidence="1">Shoot tissue taken approximately 20 cm above the soil surface</tissue>
    </source>
</reference>
<evidence type="ECO:0000313" key="1">
    <source>
        <dbReference type="EMBL" id="JAD90372.1"/>
    </source>
</evidence>
<proteinExistence type="predicted"/>
<reference evidence="1" key="2">
    <citation type="journal article" date="2015" name="Data Brief">
        <title>Shoot transcriptome of the giant reed, Arundo donax.</title>
        <authorList>
            <person name="Barrero R.A."/>
            <person name="Guerrero F.D."/>
            <person name="Moolhuijzen P."/>
            <person name="Goolsby J.A."/>
            <person name="Tidwell J."/>
            <person name="Bellgard S.E."/>
            <person name="Bellgard M.I."/>
        </authorList>
    </citation>
    <scope>NUCLEOTIDE SEQUENCE</scope>
    <source>
        <tissue evidence="1">Shoot tissue taken approximately 20 cm above the soil surface</tissue>
    </source>
</reference>
<organism evidence="1">
    <name type="scientific">Arundo donax</name>
    <name type="common">Giant reed</name>
    <name type="synonym">Donax arundinaceus</name>
    <dbReference type="NCBI Taxonomy" id="35708"/>
    <lineage>
        <taxon>Eukaryota</taxon>
        <taxon>Viridiplantae</taxon>
        <taxon>Streptophyta</taxon>
        <taxon>Embryophyta</taxon>
        <taxon>Tracheophyta</taxon>
        <taxon>Spermatophyta</taxon>
        <taxon>Magnoliopsida</taxon>
        <taxon>Liliopsida</taxon>
        <taxon>Poales</taxon>
        <taxon>Poaceae</taxon>
        <taxon>PACMAD clade</taxon>
        <taxon>Arundinoideae</taxon>
        <taxon>Arundineae</taxon>
        <taxon>Arundo</taxon>
    </lineage>
</organism>
<name>A0A0A9E2Z7_ARUDO</name>
<sequence length="48" mass="5520">MTPNSISRTQRSELSTLRFTSWDLFKETVPLPSFGAKKKAIYCLLYHG</sequence>
<dbReference type="AlphaFoldDB" id="A0A0A9E2Z7"/>
<accession>A0A0A9E2Z7</accession>
<protein>
    <submittedName>
        <fullName evidence="1">Uncharacterized protein</fullName>
    </submittedName>
</protein>
<dbReference type="EMBL" id="GBRH01207523">
    <property type="protein sequence ID" value="JAD90372.1"/>
    <property type="molecule type" value="Transcribed_RNA"/>
</dbReference>